<name>A0ABW8IHN1_9GAMM</name>
<feature type="transmembrane region" description="Helical" evidence="1">
    <location>
        <begin position="9"/>
        <end position="28"/>
    </location>
</feature>
<feature type="transmembrane region" description="Helical" evidence="1">
    <location>
        <begin position="34"/>
        <end position="57"/>
    </location>
</feature>
<comment type="caution">
    <text evidence="2">The sequence shown here is derived from an EMBL/GenBank/DDBJ whole genome shotgun (WGS) entry which is preliminary data.</text>
</comment>
<dbReference type="RefSeq" id="WP_380009698.1">
    <property type="nucleotide sequence ID" value="NZ_JADIKI010000022.1"/>
</dbReference>
<gene>
    <name evidence="2" type="ORF">ISP18_08895</name>
</gene>
<keyword evidence="3" id="KW-1185">Reference proteome</keyword>
<evidence type="ECO:0000313" key="2">
    <source>
        <dbReference type="EMBL" id="MFK2854704.1"/>
    </source>
</evidence>
<proteinExistence type="predicted"/>
<keyword evidence="1" id="KW-1133">Transmembrane helix</keyword>
<organism evidence="2 3">
    <name type="scientific">Dyella humi</name>
    <dbReference type="NCBI Taxonomy" id="1770547"/>
    <lineage>
        <taxon>Bacteria</taxon>
        <taxon>Pseudomonadati</taxon>
        <taxon>Pseudomonadota</taxon>
        <taxon>Gammaproteobacteria</taxon>
        <taxon>Lysobacterales</taxon>
        <taxon>Rhodanobacteraceae</taxon>
        <taxon>Dyella</taxon>
    </lineage>
</organism>
<protein>
    <submittedName>
        <fullName evidence="2">Uncharacterized protein</fullName>
    </submittedName>
</protein>
<reference evidence="2 3" key="1">
    <citation type="submission" date="2020-10" db="EMBL/GenBank/DDBJ databases">
        <title>Phylogeny of dyella-like bacteria.</title>
        <authorList>
            <person name="Fu J."/>
        </authorList>
    </citation>
    <scope>NUCLEOTIDE SEQUENCE [LARGE SCALE GENOMIC DNA]</scope>
    <source>
        <strain evidence="2 3">DHG40</strain>
    </source>
</reference>
<keyword evidence="1" id="KW-0472">Membrane</keyword>
<keyword evidence="1" id="KW-0812">Transmembrane</keyword>
<evidence type="ECO:0000313" key="3">
    <source>
        <dbReference type="Proteomes" id="UP001620409"/>
    </source>
</evidence>
<dbReference type="Proteomes" id="UP001620409">
    <property type="component" value="Unassembled WGS sequence"/>
</dbReference>
<evidence type="ECO:0000256" key="1">
    <source>
        <dbReference type="SAM" id="Phobius"/>
    </source>
</evidence>
<dbReference type="EMBL" id="JADIKI010000022">
    <property type="protein sequence ID" value="MFK2854704.1"/>
    <property type="molecule type" value="Genomic_DNA"/>
</dbReference>
<sequence>MPTRSANWVALRAVVLIAMALAICHGVMHIHADYLFASVWLVPSVVASAMAVTCFVLQYQRMIPGSSAHWRHPNWLENPLALHQPLQWGLLIAESLMLSGLGCAFVDVLDATHQCSWEMPMAAGLGVWLGTYLFGELWARNASR</sequence>
<accession>A0ABW8IHN1</accession>